<dbReference type="EMBL" id="LPWD01000334">
    <property type="protein sequence ID" value="ODS02364.1"/>
    <property type="molecule type" value="Genomic_DNA"/>
</dbReference>
<organism evidence="2 3">
    <name type="scientific">Methyloceanibacter marginalis</name>
    <dbReference type="NCBI Taxonomy" id="1774971"/>
    <lineage>
        <taxon>Bacteria</taxon>
        <taxon>Pseudomonadati</taxon>
        <taxon>Pseudomonadota</taxon>
        <taxon>Alphaproteobacteria</taxon>
        <taxon>Hyphomicrobiales</taxon>
        <taxon>Hyphomicrobiaceae</taxon>
        <taxon>Methyloceanibacter</taxon>
    </lineage>
</organism>
<accession>A0A1E3W974</accession>
<evidence type="ECO:0000313" key="3">
    <source>
        <dbReference type="Proteomes" id="UP000095042"/>
    </source>
</evidence>
<evidence type="ECO:0000313" key="2">
    <source>
        <dbReference type="EMBL" id="ODS02364.1"/>
    </source>
</evidence>
<feature type="chain" id="PRO_5009139104" evidence="1">
    <location>
        <begin position="22"/>
        <end position="136"/>
    </location>
</feature>
<reference evidence="2 3" key="1">
    <citation type="journal article" date="2016" name="Environ. Microbiol.">
        <title>New Methyloceanibacter diversity from North Sea sediments includes methanotroph containing solely the soluble methane monooxygenase.</title>
        <authorList>
            <person name="Vekeman B."/>
            <person name="Kerckhof F.M."/>
            <person name="Cremers G."/>
            <person name="de Vos P."/>
            <person name="Vandamme P."/>
            <person name="Boon N."/>
            <person name="Op den Camp H.J."/>
            <person name="Heylen K."/>
        </authorList>
    </citation>
    <scope>NUCLEOTIDE SEQUENCE [LARGE SCALE GENOMIC DNA]</scope>
    <source>
        <strain evidence="2 3">R-67177</strain>
    </source>
</reference>
<feature type="signal peptide" evidence="1">
    <location>
        <begin position="1"/>
        <end position="21"/>
    </location>
</feature>
<dbReference type="Proteomes" id="UP000095042">
    <property type="component" value="Unassembled WGS sequence"/>
</dbReference>
<keyword evidence="1" id="KW-0732">Signal</keyword>
<gene>
    <name evidence="2" type="ORF">AUC71_00130</name>
</gene>
<protein>
    <submittedName>
        <fullName evidence="2">Uncharacterized protein</fullName>
    </submittedName>
</protein>
<proteinExistence type="predicted"/>
<name>A0A1E3W974_9HYPH</name>
<sequence>MILKAGLGLLCLFAVPASASAASGTYTCAFTDIFECVDVEGCKRVPNDDVNLPPVLKLDFDKKVMTSDDLDQDPTDIDIKEMVEAGDLVLLHGIGRNEVSPRSFSAAISTKTGKFHAGITTGDATLALVGDCVDGL</sequence>
<evidence type="ECO:0000256" key="1">
    <source>
        <dbReference type="SAM" id="SignalP"/>
    </source>
</evidence>
<keyword evidence="3" id="KW-1185">Reference proteome</keyword>
<comment type="caution">
    <text evidence="2">The sequence shown here is derived from an EMBL/GenBank/DDBJ whole genome shotgun (WGS) entry which is preliminary data.</text>
</comment>
<dbReference type="AlphaFoldDB" id="A0A1E3W974"/>